<dbReference type="SUPFAM" id="SSF55008">
    <property type="entry name" value="HMA, heavy metal-associated domain"/>
    <property type="match status" value="1"/>
</dbReference>
<name>A0A7W6RZE1_9PROT</name>
<accession>A0A7W6RZE1</accession>
<evidence type="ECO:0000313" key="3">
    <source>
        <dbReference type="EMBL" id="MBB4285357.1"/>
    </source>
</evidence>
<comment type="caution">
    <text evidence="3">The sequence shown here is derived from an EMBL/GenBank/DDBJ whole genome shotgun (WGS) entry which is preliminary data.</text>
</comment>
<dbReference type="PROSITE" id="PS50846">
    <property type="entry name" value="HMA_2"/>
    <property type="match status" value="1"/>
</dbReference>
<dbReference type="RefSeq" id="WP_184432465.1">
    <property type="nucleotide sequence ID" value="NZ_JACIGI010000006.1"/>
</dbReference>
<dbReference type="EMBL" id="JACIGI010000006">
    <property type="protein sequence ID" value="MBB4285357.1"/>
    <property type="molecule type" value="Genomic_DNA"/>
</dbReference>
<dbReference type="Pfam" id="PF00403">
    <property type="entry name" value="HMA"/>
    <property type="match status" value="1"/>
</dbReference>
<protein>
    <submittedName>
        <fullName evidence="3">Copper chaperone</fullName>
    </submittedName>
</protein>
<dbReference type="Gene3D" id="3.30.70.100">
    <property type="match status" value="1"/>
</dbReference>
<dbReference type="Proteomes" id="UP000555728">
    <property type="component" value="Unassembled WGS sequence"/>
</dbReference>
<dbReference type="PROSITE" id="PS01047">
    <property type="entry name" value="HMA_1"/>
    <property type="match status" value="1"/>
</dbReference>
<feature type="domain" description="HMA" evidence="2">
    <location>
        <begin position="1"/>
        <end position="65"/>
    </location>
</feature>
<keyword evidence="1" id="KW-0479">Metal-binding</keyword>
<evidence type="ECO:0000259" key="2">
    <source>
        <dbReference type="PROSITE" id="PS50846"/>
    </source>
</evidence>
<gene>
    <name evidence="3" type="ORF">GGD88_001074</name>
</gene>
<evidence type="ECO:0000313" key="4">
    <source>
        <dbReference type="Proteomes" id="UP000555728"/>
    </source>
</evidence>
<keyword evidence="4" id="KW-1185">Reference proteome</keyword>
<proteinExistence type="predicted"/>
<dbReference type="CDD" id="cd00371">
    <property type="entry name" value="HMA"/>
    <property type="match status" value="1"/>
</dbReference>
<sequence length="69" mass="6741">MSATYHVAGMTCGGCARSVEVAIKDAAPGVESVTVDLEAGTVTVSGSADDASIETAVDDAGFTYGGRAA</sequence>
<evidence type="ECO:0000256" key="1">
    <source>
        <dbReference type="ARBA" id="ARBA00022723"/>
    </source>
</evidence>
<dbReference type="InterPro" id="IPR017969">
    <property type="entry name" value="Heavy-metal-associated_CS"/>
</dbReference>
<dbReference type="AlphaFoldDB" id="A0A7W6RZE1"/>
<dbReference type="InterPro" id="IPR006121">
    <property type="entry name" value="HMA_dom"/>
</dbReference>
<dbReference type="InterPro" id="IPR036163">
    <property type="entry name" value="HMA_dom_sf"/>
</dbReference>
<organism evidence="3 4">
    <name type="scientific">Roseospira goensis</name>
    <dbReference type="NCBI Taxonomy" id="391922"/>
    <lineage>
        <taxon>Bacteria</taxon>
        <taxon>Pseudomonadati</taxon>
        <taxon>Pseudomonadota</taxon>
        <taxon>Alphaproteobacteria</taxon>
        <taxon>Rhodospirillales</taxon>
        <taxon>Rhodospirillaceae</taxon>
        <taxon>Roseospira</taxon>
    </lineage>
</organism>
<reference evidence="3 4" key="1">
    <citation type="submission" date="2020-08" db="EMBL/GenBank/DDBJ databases">
        <title>Genome sequencing of Purple Non-Sulfur Bacteria from various extreme environments.</title>
        <authorList>
            <person name="Mayer M."/>
        </authorList>
    </citation>
    <scope>NUCLEOTIDE SEQUENCE [LARGE SCALE GENOMIC DNA]</scope>
    <source>
        <strain evidence="3 4">JA135</strain>
    </source>
</reference>
<dbReference type="GO" id="GO:0046872">
    <property type="term" value="F:metal ion binding"/>
    <property type="evidence" value="ECO:0007669"/>
    <property type="project" value="UniProtKB-KW"/>
</dbReference>